<dbReference type="EMBL" id="BPMK01000009">
    <property type="protein sequence ID" value="GIZ52341.1"/>
    <property type="molecule type" value="Genomic_DNA"/>
</dbReference>
<evidence type="ECO:0000313" key="2">
    <source>
        <dbReference type="EMBL" id="GIZ52341.1"/>
    </source>
</evidence>
<dbReference type="InterPro" id="IPR006141">
    <property type="entry name" value="Intein_N"/>
</dbReference>
<evidence type="ECO:0000313" key="3">
    <source>
        <dbReference type="Proteomes" id="UP000887222"/>
    </source>
</evidence>
<reference evidence="2 3" key="1">
    <citation type="journal article" date="2022" name="Int. J. Syst. Evol. Microbiol.">
        <title>Noviherbaspirillum aridicola sp. nov., isolated from an arid soil in Pakistan.</title>
        <authorList>
            <person name="Khan I.U."/>
            <person name="Saqib M."/>
            <person name="Amin A."/>
            <person name="Hussain F."/>
            <person name="Li L."/>
            <person name="Liu Y.H."/>
            <person name="Fang B.Z."/>
            <person name="Ahmed I."/>
            <person name="Li W.J."/>
        </authorList>
    </citation>
    <scope>NUCLEOTIDE SEQUENCE [LARGE SCALE GENOMIC DNA]</scope>
    <source>
        <strain evidence="2 3">NCCP-691</strain>
    </source>
</reference>
<dbReference type="RefSeq" id="WP_220808565.1">
    <property type="nucleotide sequence ID" value="NZ_BPMK01000009.1"/>
</dbReference>
<dbReference type="Pfam" id="PF18431">
    <property type="entry name" value="RNAse_A_bac"/>
    <property type="match status" value="1"/>
</dbReference>
<dbReference type="InterPro" id="IPR041436">
    <property type="entry name" value="RNAse_A_bac"/>
</dbReference>
<sequence length="498" mass="53742">MHVTTILGLLVGRVFGPALLLLLLTILSPSHVLAQTAGGAAETAGTSVTTPVPVFRICDPPPVCFASVEARQAWAAQNRCRFLEDVCTQTTPENDHRGAQQEDRGFWGNLWHGIESRLVYGYEFVKGLLTGLKDQVADLFSLVTNIDEAVQGLVALGRAFHDDPQATLRTLAGLLGQAAVDTITRATHCGAYDLGRVVGQHVNPAVMLRLATRLSRYGDDLGAAVNATRHDFGCASFAAGTPVLTDRGRVPIEQIRIGQIVLSRDGRSQTDIPRPVTDVFSRTTSSHRILRTEYDTLRVTDEHPFWVQGKGWTQAKDVTDEDVIAGREGDALVLSNQEVKQALKVFNFSVADTASYFVGEGGSWAHNASCALVPGGGLAAHEAAGGHAIARHVGRTEQQLRARFEDNPRMKISSTFVDRVSAERFVSAAINAEQERVREFAASGRPSLTIDYVAKDATGISVQRGIPGIVHVNGVRIVLIKAPSMPDGYLILTAYPQP</sequence>
<name>A0ABQ4Q5R4_9BURK</name>
<accession>A0ABQ4Q5R4</accession>
<dbReference type="Gene3D" id="2.170.16.10">
    <property type="entry name" value="Hedgehog/Intein (Hint) domain"/>
    <property type="match status" value="1"/>
</dbReference>
<dbReference type="Pfam" id="PF07591">
    <property type="entry name" value="PT-HINT"/>
    <property type="match status" value="1"/>
</dbReference>
<gene>
    <name evidence="2" type="ORF">NCCP691_23550</name>
</gene>
<proteinExistence type="predicted"/>
<keyword evidence="3" id="KW-1185">Reference proteome</keyword>
<comment type="caution">
    <text evidence="2">The sequence shown here is derived from an EMBL/GenBank/DDBJ whole genome shotgun (WGS) entry which is preliminary data.</text>
</comment>
<dbReference type="InterPro" id="IPR036844">
    <property type="entry name" value="Hint_dom_sf"/>
</dbReference>
<dbReference type="PROSITE" id="PS50817">
    <property type="entry name" value="INTEIN_N_TER"/>
    <property type="match status" value="1"/>
</dbReference>
<protein>
    <recommendedName>
        <fullName evidence="1">Bacterial CdiA-CT RNAse A domain-containing protein</fullName>
    </recommendedName>
</protein>
<dbReference type="Proteomes" id="UP000887222">
    <property type="component" value="Unassembled WGS sequence"/>
</dbReference>
<organism evidence="2 3">
    <name type="scientific">Noviherbaspirillum aridicola</name>
    <dbReference type="NCBI Taxonomy" id="2849687"/>
    <lineage>
        <taxon>Bacteria</taxon>
        <taxon>Pseudomonadati</taxon>
        <taxon>Pseudomonadota</taxon>
        <taxon>Betaproteobacteria</taxon>
        <taxon>Burkholderiales</taxon>
        <taxon>Oxalobacteraceae</taxon>
        <taxon>Noviherbaspirillum</taxon>
    </lineage>
</organism>
<dbReference type="CDD" id="cd20684">
    <property type="entry name" value="CdiA-CT_Yk_RNaseA-like"/>
    <property type="match status" value="1"/>
</dbReference>
<evidence type="ECO:0000259" key="1">
    <source>
        <dbReference type="Pfam" id="PF18431"/>
    </source>
</evidence>
<feature type="domain" description="Bacterial CdiA-CT RNAse A" evidence="1">
    <location>
        <begin position="386"/>
        <end position="496"/>
    </location>
</feature>
<dbReference type="SUPFAM" id="SSF51294">
    <property type="entry name" value="Hedgehog/intein (Hint) domain"/>
    <property type="match status" value="1"/>
</dbReference>